<dbReference type="InterPro" id="IPR050563">
    <property type="entry name" value="4-hydroxybenzoyl-CoA_TE"/>
</dbReference>
<dbReference type="GO" id="GO:0047617">
    <property type="term" value="F:fatty acyl-CoA hydrolase activity"/>
    <property type="evidence" value="ECO:0007669"/>
    <property type="project" value="TreeGrafter"/>
</dbReference>
<evidence type="ECO:0000256" key="2">
    <source>
        <dbReference type="ARBA" id="ARBA00022801"/>
    </source>
</evidence>
<dbReference type="Gene3D" id="3.10.129.10">
    <property type="entry name" value="Hotdog Thioesterase"/>
    <property type="match status" value="1"/>
</dbReference>
<dbReference type="NCBIfam" id="TIGR02799">
    <property type="entry name" value="thio_ybgC"/>
    <property type="match status" value="1"/>
</dbReference>
<dbReference type="PANTHER" id="PTHR31793">
    <property type="entry name" value="4-HYDROXYBENZOYL-COA THIOESTERASE FAMILY MEMBER"/>
    <property type="match status" value="1"/>
</dbReference>
<comment type="similarity">
    <text evidence="1">Belongs to the 4-hydroxybenzoyl-CoA thioesterase family.</text>
</comment>
<proteinExistence type="inferred from homology"/>
<dbReference type="Pfam" id="PF13279">
    <property type="entry name" value="4HBT_2"/>
    <property type="match status" value="1"/>
</dbReference>
<dbReference type="InterPro" id="IPR006684">
    <property type="entry name" value="YbgC/YbaW"/>
</dbReference>
<keyword evidence="2" id="KW-0378">Hydrolase</keyword>
<dbReference type="AlphaFoldDB" id="A0A382FT73"/>
<dbReference type="EMBL" id="UINC01051750">
    <property type="protein sequence ID" value="SVB66278.1"/>
    <property type="molecule type" value="Genomic_DNA"/>
</dbReference>
<dbReference type="InterPro" id="IPR029069">
    <property type="entry name" value="HotDog_dom_sf"/>
</dbReference>
<dbReference type="PIRSF" id="PIRSF003230">
    <property type="entry name" value="YbgC"/>
    <property type="match status" value="1"/>
</dbReference>
<dbReference type="InterPro" id="IPR014166">
    <property type="entry name" value="Tol-Pal_acyl-CoA_thioesterase"/>
</dbReference>
<accession>A0A382FT73</accession>
<evidence type="ECO:0000313" key="3">
    <source>
        <dbReference type="EMBL" id="SVB66278.1"/>
    </source>
</evidence>
<dbReference type="SUPFAM" id="SSF54637">
    <property type="entry name" value="Thioesterase/thiol ester dehydrase-isomerase"/>
    <property type="match status" value="1"/>
</dbReference>
<dbReference type="CDD" id="cd00586">
    <property type="entry name" value="4HBT"/>
    <property type="match status" value="1"/>
</dbReference>
<dbReference type="PANTHER" id="PTHR31793:SF37">
    <property type="entry name" value="ACYL-COA THIOESTER HYDROLASE YBGC"/>
    <property type="match status" value="1"/>
</dbReference>
<name>A0A382FT73_9ZZZZ</name>
<dbReference type="FunFam" id="3.10.129.10:FF:000004">
    <property type="entry name" value="Tol-pal system-associated acyl-CoA thioesterase"/>
    <property type="match status" value="1"/>
</dbReference>
<sequence length="136" mass="15918">MVKEFIWQIRVYYEDTDAGGVIFYANYLRFMERARTEWLRNMGFEHKRLIDKYKLLFAVKNLTIDYIKPGYLDDLLTVTSKLLDSRGASLIFQQNIKNENDELLSQAEIKVACINTKTLKASPIPEELLMELTNDS</sequence>
<reference evidence="3" key="1">
    <citation type="submission" date="2018-05" db="EMBL/GenBank/DDBJ databases">
        <authorList>
            <person name="Lanie J.A."/>
            <person name="Ng W.-L."/>
            <person name="Kazmierczak K.M."/>
            <person name="Andrzejewski T.M."/>
            <person name="Davidsen T.M."/>
            <person name="Wayne K.J."/>
            <person name="Tettelin H."/>
            <person name="Glass J.I."/>
            <person name="Rusch D."/>
            <person name="Podicherti R."/>
            <person name="Tsui H.-C.T."/>
            <person name="Winkler M.E."/>
        </authorList>
    </citation>
    <scope>NUCLEOTIDE SEQUENCE</scope>
</reference>
<gene>
    <name evidence="3" type="ORF">METZ01_LOCUS219132</name>
</gene>
<protein>
    <submittedName>
        <fullName evidence="3">Uncharacterized protein</fullName>
    </submittedName>
</protein>
<organism evidence="3">
    <name type="scientific">marine metagenome</name>
    <dbReference type="NCBI Taxonomy" id="408172"/>
    <lineage>
        <taxon>unclassified sequences</taxon>
        <taxon>metagenomes</taxon>
        <taxon>ecological metagenomes</taxon>
    </lineage>
</organism>
<dbReference type="NCBIfam" id="TIGR00051">
    <property type="entry name" value="YbgC/FadM family acyl-CoA thioesterase"/>
    <property type="match status" value="1"/>
</dbReference>
<evidence type="ECO:0000256" key="1">
    <source>
        <dbReference type="ARBA" id="ARBA00005953"/>
    </source>
</evidence>